<dbReference type="Gene3D" id="2.120.10.30">
    <property type="entry name" value="TolB, C-terminal domain"/>
    <property type="match status" value="1"/>
</dbReference>
<evidence type="ECO:0000259" key="2">
    <source>
        <dbReference type="Pfam" id="PF07995"/>
    </source>
</evidence>
<dbReference type="PROSITE" id="PS51257">
    <property type="entry name" value="PROKAR_LIPOPROTEIN"/>
    <property type="match status" value="1"/>
</dbReference>
<evidence type="ECO:0000256" key="1">
    <source>
        <dbReference type="SAM" id="SignalP"/>
    </source>
</evidence>
<feature type="chain" id="PRO_5040799366" evidence="1">
    <location>
        <begin position="23"/>
        <end position="411"/>
    </location>
</feature>
<comment type="caution">
    <text evidence="3">The sequence shown here is derived from an EMBL/GenBank/DDBJ whole genome shotgun (WGS) entry which is preliminary data.</text>
</comment>
<feature type="signal peptide" evidence="1">
    <location>
        <begin position="1"/>
        <end position="22"/>
    </location>
</feature>
<evidence type="ECO:0000313" key="3">
    <source>
        <dbReference type="EMBL" id="MDG0812701.1"/>
    </source>
</evidence>
<dbReference type="AlphaFoldDB" id="A0A9X4KYG4"/>
<sequence>MKSKWGLYALLGLALASSQACANEPQGETAIGTTEDFENSASDNAPNNDSQPARVKLTRVFDGTRLVRPTSIEAKGDRMYVTEQEGRIVSFRTGEADAGGAPHTELDITDRVYAKGAEQGLLGLAFDPGYDDNGFIYVNYTTKTATVIARYRLPKEGEASSGDALDEQALLTFEQPYANHNGGQLAFGPDGYLYIGTGDGGGSGDPQGNAQNKRTLLGKILRIDASRTEGGKAYAIPADNPFASNGGAKEIYAYGLRNPWRFSFDADTGELWAADVGQNQFEEIDKIVKGGNYGWKLMEAKSCFEPAGGCEAAAEQTQAIDPVWSYGREAGQSVTGGYVYRGSALKALAGWYVYGDYGSGAIWALREAATGRYRNELLLESRLNITTFGLDGQGELYLTSAEGDLYRLDAQ</sequence>
<keyword evidence="1" id="KW-0732">Signal</keyword>
<name>A0A9X4KYG4_9BACL</name>
<proteinExistence type="predicted"/>
<reference evidence="3" key="1">
    <citation type="submission" date="2022-10" db="EMBL/GenBank/DDBJ databases">
        <title>Comparative genomic analysis of Cohnella hashimotonis sp. nov., isolated from the International Space Station.</title>
        <authorList>
            <person name="Simpson A."/>
            <person name="Venkateswaran K."/>
        </authorList>
    </citation>
    <scope>NUCLEOTIDE SEQUENCE</scope>
    <source>
        <strain evidence="3">DSM 28161</strain>
    </source>
</reference>
<dbReference type="EMBL" id="JAPDIA010000008">
    <property type="protein sequence ID" value="MDG0812701.1"/>
    <property type="molecule type" value="Genomic_DNA"/>
</dbReference>
<gene>
    <name evidence="3" type="ORF">OMP40_27795</name>
</gene>
<feature type="domain" description="Glucose/Sorbosone dehydrogenase" evidence="2">
    <location>
        <begin position="69"/>
        <end position="405"/>
    </location>
</feature>
<dbReference type="InterPro" id="IPR011042">
    <property type="entry name" value="6-blade_b-propeller_TolB-like"/>
</dbReference>
<evidence type="ECO:0000313" key="4">
    <source>
        <dbReference type="Proteomes" id="UP001153404"/>
    </source>
</evidence>
<dbReference type="InterPro" id="IPR012938">
    <property type="entry name" value="Glc/Sorbosone_DH"/>
</dbReference>
<accession>A0A9X4KYG4</accession>
<dbReference type="PANTHER" id="PTHR19328:SF75">
    <property type="entry name" value="ALDOSE SUGAR DEHYDROGENASE YLII"/>
    <property type="match status" value="1"/>
</dbReference>
<keyword evidence="4" id="KW-1185">Reference proteome</keyword>
<dbReference type="InterPro" id="IPR011041">
    <property type="entry name" value="Quinoprot_gluc/sorb_DH_b-prop"/>
</dbReference>
<dbReference type="SUPFAM" id="SSF50952">
    <property type="entry name" value="Soluble quinoprotein glucose dehydrogenase"/>
    <property type="match status" value="1"/>
</dbReference>
<protein>
    <submittedName>
        <fullName evidence="3">PQQ-dependent sugar dehydrogenase</fullName>
    </submittedName>
</protein>
<dbReference type="RefSeq" id="WP_277536149.1">
    <property type="nucleotide sequence ID" value="NZ_JAPDIA010000008.1"/>
</dbReference>
<dbReference type="PANTHER" id="PTHR19328">
    <property type="entry name" value="HEDGEHOG-INTERACTING PROTEIN"/>
    <property type="match status" value="1"/>
</dbReference>
<organism evidence="3 4">
    <name type="scientific">Cohnella rhizosphaerae</name>
    <dbReference type="NCBI Taxonomy" id="1457232"/>
    <lineage>
        <taxon>Bacteria</taxon>
        <taxon>Bacillati</taxon>
        <taxon>Bacillota</taxon>
        <taxon>Bacilli</taxon>
        <taxon>Bacillales</taxon>
        <taxon>Paenibacillaceae</taxon>
        <taxon>Cohnella</taxon>
    </lineage>
</organism>
<dbReference type="Pfam" id="PF07995">
    <property type="entry name" value="GSDH"/>
    <property type="match status" value="1"/>
</dbReference>
<dbReference type="Proteomes" id="UP001153404">
    <property type="component" value="Unassembled WGS sequence"/>
</dbReference>